<protein>
    <submittedName>
        <fullName evidence="1">Translation initiation factor</fullName>
    </submittedName>
</protein>
<evidence type="ECO:0000313" key="2">
    <source>
        <dbReference type="Proteomes" id="UP000037460"/>
    </source>
</evidence>
<accession>A0A0M0J7R1</accession>
<dbReference type="Gene3D" id="3.30.760.10">
    <property type="entry name" value="RNA Cap, Translation Initiation Factor Eif4e"/>
    <property type="match status" value="1"/>
</dbReference>
<dbReference type="Proteomes" id="UP000037460">
    <property type="component" value="Unassembled WGS sequence"/>
</dbReference>
<name>A0A0M0J7R1_9EUKA</name>
<reference evidence="2" key="1">
    <citation type="journal article" date="2015" name="PLoS Genet.">
        <title>Genome Sequence and Transcriptome Analyses of Chrysochromulina tobin: Metabolic Tools for Enhanced Algal Fitness in the Prominent Order Prymnesiales (Haptophyceae).</title>
        <authorList>
            <person name="Hovde B.T."/>
            <person name="Deodato C.R."/>
            <person name="Hunsperger H.M."/>
            <person name="Ryken S.A."/>
            <person name="Yost W."/>
            <person name="Jha R.K."/>
            <person name="Patterson J."/>
            <person name="Monnat R.J. Jr."/>
            <person name="Barlow S.B."/>
            <person name="Starkenburg S.R."/>
            <person name="Cattolico R.A."/>
        </authorList>
    </citation>
    <scope>NUCLEOTIDE SEQUENCE</scope>
    <source>
        <strain evidence="2">CCMP291</strain>
    </source>
</reference>
<dbReference type="InterPro" id="IPR001040">
    <property type="entry name" value="TIF_eIF_4E"/>
</dbReference>
<dbReference type="SUPFAM" id="SSF55418">
    <property type="entry name" value="eIF4e-like"/>
    <property type="match status" value="1"/>
</dbReference>
<keyword evidence="2" id="KW-1185">Reference proteome</keyword>
<proteinExistence type="predicted"/>
<keyword evidence="1" id="KW-0648">Protein biosynthesis</keyword>
<dbReference type="InterPro" id="IPR023398">
    <property type="entry name" value="TIF_eIF4e-like"/>
</dbReference>
<dbReference type="GO" id="GO:0003723">
    <property type="term" value="F:RNA binding"/>
    <property type="evidence" value="ECO:0007669"/>
    <property type="project" value="InterPro"/>
</dbReference>
<dbReference type="Pfam" id="PF01652">
    <property type="entry name" value="IF4E"/>
    <property type="match status" value="1"/>
</dbReference>
<dbReference type="GO" id="GO:0003743">
    <property type="term" value="F:translation initiation factor activity"/>
    <property type="evidence" value="ECO:0007669"/>
    <property type="project" value="UniProtKB-KW"/>
</dbReference>
<keyword evidence="1" id="KW-0396">Initiation factor</keyword>
<dbReference type="OrthoDB" id="590761at2759"/>
<dbReference type="AlphaFoldDB" id="A0A0M0J7R1"/>
<evidence type="ECO:0000313" key="1">
    <source>
        <dbReference type="EMBL" id="KOO22387.1"/>
    </source>
</evidence>
<dbReference type="EMBL" id="JWZX01003281">
    <property type="protein sequence ID" value="KOO22387.1"/>
    <property type="molecule type" value="Genomic_DNA"/>
</dbReference>
<organism evidence="1 2">
    <name type="scientific">Chrysochromulina tobinii</name>
    <dbReference type="NCBI Taxonomy" id="1460289"/>
    <lineage>
        <taxon>Eukaryota</taxon>
        <taxon>Haptista</taxon>
        <taxon>Haptophyta</taxon>
        <taxon>Prymnesiophyceae</taxon>
        <taxon>Prymnesiales</taxon>
        <taxon>Chrysochromulinaceae</taxon>
        <taxon>Chrysochromulina</taxon>
    </lineage>
</organism>
<comment type="caution">
    <text evidence="1">The sequence shown here is derived from an EMBL/GenBank/DDBJ whole genome shotgun (WGS) entry which is preliminary data.</text>
</comment>
<sequence length="85" mass="9924">MMPLQQLDELWRDLALGMIGETIDPLDDICGARVVDKSVGTRQLFRLELWFKRKDLSVADELKKRMNEHLGPAAEKACKWEMREH</sequence>
<gene>
    <name evidence="1" type="ORF">Ctob_003538</name>
</gene>